<dbReference type="SUPFAM" id="SSF46785">
    <property type="entry name" value="Winged helix' DNA-binding domain"/>
    <property type="match status" value="1"/>
</dbReference>
<evidence type="ECO:0000256" key="3">
    <source>
        <dbReference type="ARBA" id="ARBA00023457"/>
    </source>
</evidence>
<dbReference type="eggNOG" id="COG1522">
    <property type="taxonomic scope" value="Bacteria"/>
</dbReference>
<comment type="caution">
    <text evidence="8">The sequence shown here is derived from an EMBL/GenBank/DDBJ whole genome shotgun (WGS) entry which is preliminary data.</text>
</comment>
<reference evidence="8 9" key="1">
    <citation type="submission" date="2009-02" db="EMBL/GenBank/DDBJ databases">
        <title>Sequencing of the draft genome and assembly of Dethiobacter alkaliphilus AHT 1.</title>
        <authorList>
            <consortium name="US DOE Joint Genome Institute (JGI-PGF)"/>
            <person name="Lucas S."/>
            <person name="Copeland A."/>
            <person name="Lapidus A."/>
            <person name="Glavina del Rio T."/>
            <person name="Dalin E."/>
            <person name="Tice H."/>
            <person name="Bruce D."/>
            <person name="Goodwin L."/>
            <person name="Pitluck S."/>
            <person name="Larimer F."/>
            <person name="Land M.L."/>
            <person name="Hauser L."/>
            <person name="Muyzer G."/>
        </authorList>
    </citation>
    <scope>NUCLEOTIDE SEQUENCE [LARGE SCALE GENOMIC DNA]</scope>
    <source>
        <strain evidence="8 9">AHT 1</strain>
    </source>
</reference>
<organism evidence="8 9">
    <name type="scientific">Dethiobacter alkaliphilus AHT 1</name>
    <dbReference type="NCBI Taxonomy" id="555088"/>
    <lineage>
        <taxon>Bacteria</taxon>
        <taxon>Bacillati</taxon>
        <taxon>Bacillota</taxon>
        <taxon>Dethiobacteria</taxon>
        <taxon>Dethiobacterales</taxon>
        <taxon>Dethiobacteraceae</taxon>
        <taxon>Dethiobacter</taxon>
    </lineage>
</organism>
<feature type="domain" description="Siroheme decarboxylase AsnC-like ligand binding" evidence="6">
    <location>
        <begin position="68"/>
        <end position="148"/>
    </location>
</feature>
<dbReference type="PROSITE" id="PS00519">
    <property type="entry name" value="HTH_ASNC_1"/>
    <property type="match status" value="1"/>
</dbReference>
<dbReference type="STRING" id="555088.DealDRAFT_1460"/>
<dbReference type="InterPro" id="IPR019885">
    <property type="entry name" value="Tscrpt_reg_HTH_AsnC-type_CS"/>
</dbReference>
<dbReference type="SUPFAM" id="SSF54909">
    <property type="entry name" value="Dimeric alpha+beta barrel"/>
    <property type="match status" value="1"/>
</dbReference>
<dbReference type="Pfam" id="PF17805">
    <property type="entry name" value="AsnC_trans_reg2"/>
    <property type="match status" value="1"/>
</dbReference>
<comment type="pathway">
    <text evidence="2">Porphyrin-containing compound metabolism.</text>
</comment>
<dbReference type="GO" id="GO:0016829">
    <property type="term" value="F:lyase activity"/>
    <property type="evidence" value="ECO:0007669"/>
    <property type="project" value="UniProtKB-KW"/>
</dbReference>
<dbReference type="InterPro" id="IPR011008">
    <property type="entry name" value="Dimeric_a/b-barrel"/>
</dbReference>
<dbReference type="OrthoDB" id="9806536at2"/>
<dbReference type="Proteomes" id="UP000006443">
    <property type="component" value="Unassembled WGS sequence"/>
</dbReference>
<dbReference type="InterPro" id="IPR019888">
    <property type="entry name" value="Tscrpt_reg_AsnC-like"/>
</dbReference>
<evidence type="ECO:0000256" key="4">
    <source>
        <dbReference type="ARBA" id="ARBA00023471"/>
    </source>
</evidence>
<evidence type="ECO:0000256" key="5">
    <source>
        <dbReference type="ARBA" id="ARBA00048470"/>
    </source>
</evidence>
<dbReference type="Pfam" id="PF22451">
    <property type="entry name" value="NirdL-like_HTH"/>
    <property type="match status" value="1"/>
</dbReference>
<evidence type="ECO:0000259" key="6">
    <source>
        <dbReference type="Pfam" id="PF17805"/>
    </source>
</evidence>
<dbReference type="InterPro" id="IPR036390">
    <property type="entry name" value="WH_DNA-bd_sf"/>
</dbReference>
<dbReference type="AlphaFoldDB" id="C0GG51"/>
<evidence type="ECO:0000256" key="2">
    <source>
        <dbReference type="ARBA" id="ARBA00023444"/>
    </source>
</evidence>
<protein>
    <recommendedName>
        <fullName evidence="4">siroheme decarboxylase</fullName>
        <ecNumber evidence="4">4.1.1.111</ecNumber>
    </recommendedName>
</protein>
<keyword evidence="9" id="KW-1185">Reference proteome</keyword>
<dbReference type="PANTHER" id="PTHR43413">
    <property type="entry name" value="TRANSCRIPTIONAL REGULATOR, ASNC FAMILY"/>
    <property type="match status" value="1"/>
</dbReference>
<comment type="catalytic activity">
    <reaction evidence="5">
        <text>siroheme + 2 H(+) = 12,18-didecarboxysiroheme + 2 CO2</text>
        <dbReference type="Rhea" id="RHEA:19093"/>
        <dbReference type="ChEBI" id="CHEBI:15378"/>
        <dbReference type="ChEBI" id="CHEBI:16526"/>
        <dbReference type="ChEBI" id="CHEBI:60052"/>
        <dbReference type="ChEBI" id="CHEBI:140497"/>
        <dbReference type="EC" id="4.1.1.111"/>
    </reaction>
</comment>
<accession>C0GG51</accession>
<dbReference type="Gene3D" id="3.30.70.3460">
    <property type="match status" value="1"/>
</dbReference>
<evidence type="ECO:0000256" key="1">
    <source>
        <dbReference type="ARBA" id="ARBA00023239"/>
    </source>
</evidence>
<dbReference type="Gene3D" id="1.10.10.10">
    <property type="entry name" value="Winged helix-like DNA-binding domain superfamily/Winged helix DNA-binding domain"/>
    <property type="match status" value="1"/>
</dbReference>
<dbReference type="RefSeq" id="WP_008516221.1">
    <property type="nucleotide sequence ID" value="NZ_ACJM01000006.1"/>
</dbReference>
<name>C0GG51_DETAL</name>
<comment type="similarity">
    <text evidence="3">Belongs to the Ahb/Nir family.</text>
</comment>
<evidence type="ECO:0000313" key="9">
    <source>
        <dbReference type="Proteomes" id="UP000006443"/>
    </source>
</evidence>
<evidence type="ECO:0000313" key="8">
    <source>
        <dbReference type="EMBL" id="EEG77740.1"/>
    </source>
</evidence>
<dbReference type="InterPro" id="IPR050684">
    <property type="entry name" value="HTH-Siroheme_Decarb"/>
</dbReference>
<keyword evidence="1" id="KW-0456">Lyase</keyword>
<feature type="domain" description="Siroheme decarboxylase NirL-like HTH" evidence="7">
    <location>
        <begin position="12"/>
        <end position="58"/>
    </location>
</feature>
<gene>
    <name evidence="8" type="ORF">DealDRAFT_1460</name>
</gene>
<dbReference type="EC" id="4.1.1.111" evidence="4"/>
<dbReference type="InterPro" id="IPR036388">
    <property type="entry name" value="WH-like_DNA-bd_sf"/>
</dbReference>
<dbReference type="EMBL" id="ACJM01000006">
    <property type="protein sequence ID" value="EEG77740.1"/>
    <property type="molecule type" value="Genomic_DNA"/>
</dbReference>
<dbReference type="PANTHER" id="PTHR43413:SF1">
    <property type="entry name" value="SIROHEME DECARBOXYLASE NIRL SUBUNIT"/>
    <property type="match status" value="1"/>
</dbReference>
<evidence type="ECO:0000259" key="7">
    <source>
        <dbReference type="Pfam" id="PF22451"/>
    </source>
</evidence>
<sequence length="158" mass="17665">MKQSAANLSGFDREILNILQSRYPLVSRPYAAIAQEVGLTEEEVMKRVATLKESGLVRRIGGIFDSQKMGFSSTLVALKVQEDKTDAVAQAVSAYPGVTHNYQRAHEFNVWFTLVTRSEEELQKTLNEIMDLDGVVKLRNLPALNLFKIGVNFDMSEA</sequence>
<dbReference type="InterPro" id="IPR040523">
    <property type="entry name" value="AsnC_trans_reg2"/>
</dbReference>
<proteinExistence type="inferred from homology"/>
<dbReference type="InterPro" id="IPR053953">
    <property type="entry name" value="NirdL-like_HTH"/>
</dbReference>
<dbReference type="SMART" id="SM00344">
    <property type="entry name" value="HTH_ASNC"/>
    <property type="match status" value="1"/>
</dbReference>